<dbReference type="EMBL" id="JTDE01003849">
    <property type="protein sequence ID" value="KAF7255578.1"/>
    <property type="molecule type" value="Genomic_DNA"/>
</dbReference>
<evidence type="ECO:0000313" key="3">
    <source>
        <dbReference type="Proteomes" id="UP000822476"/>
    </source>
</evidence>
<evidence type="ECO:0000313" key="2">
    <source>
        <dbReference type="EMBL" id="KAF7255578.1"/>
    </source>
</evidence>
<dbReference type="OrthoDB" id="10051906at2759"/>
<gene>
    <name evidence="2" type="ORF">EG68_07803</name>
</gene>
<reference evidence="2" key="1">
    <citation type="submission" date="2019-07" db="EMBL/GenBank/DDBJ databases">
        <title>Annotation for the trematode Paragonimus miyazaki's.</title>
        <authorList>
            <person name="Choi Y.-J."/>
        </authorList>
    </citation>
    <scope>NUCLEOTIDE SEQUENCE</scope>
    <source>
        <strain evidence="2">Japan</strain>
    </source>
</reference>
<keyword evidence="1" id="KW-0175">Coiled coil</keyword>
<comment type="caution">
    <text evidence="2">The sequence shown here is derived from an EMBL/GenBank/DDBJ whole genome shotgun (WGS) entry which is preliminary data.</text>
</comment>
<proteinExistence type="predicted"/>
<sequence length="635" mass="73462">MMGFGNSLHIKLLKMELLQLQKGIEFIKKRCDQFIVYSWKFPRVLASDIVINDIFDRIDNTNSNPVKYELLHVLFLELVVDRFVFLSDLLNCWMRKTFLLPTGAETCCDTGILCIQKTIDAILDTITLSELCFQQKTNELKSSGCKLNQRLIPHPYNDYPGKLSVITETTKHWLQIVDGKYEAHHRTYQEAVRTPNISIAYISGEDKFTQTVGQSHLLSAVVSTDNKPVGLFKEFLITFGRFMDKVNLPSELISKSKENAERLHDFTKVSIFTYGALLETFQSDLKRLKHCINSQHGTIDLLRIHLKDQKNELDAVHLALKTKEDETELMKSEMKKDLDVAVSGNQYLACFVAELRIEAERRNAINEDNNRTICSIRSELEGYETLKCVLVEYFQNPADEFHATDMPTNDLGRCVRKLFARHAKSQQKINCLRQTVQLKREEKKNTETQLVNMQTKHQKLIDRAECLLKENLRQQSEIEENGILLKKLNKVMGELETERFNLRTSCQKHEICQKKLQEEIAELSQQKIEFKHQFDGLKDKLSDCEENMKNLIQYPDLNESIYIENNMSGSTLLSELDEQIKANEMRITLLIKQNVRLRNAKSKLKYENVEVQKQAAVSPSLKTRTGIEPYPNGRL</sequence>
<dbReference type="PANTHER" id="PTHR43696">
    <property type="entry name" value="COILED-COIL DOMAIN-CONTAINING PROTEIN 157"/>
    <property type="match status" value="1"/>
</dbReference>
<dbReference type="Proteomes" id="UP000822476">
    <property type="component" value="Unassembled WGS sequence"/>
</dbReference>
<accession>A0A8S9YUK6</accession>
<keyword evidence="3" id="KW-1185">Reference proteome</keyword>
<dbReference type="InterPro" id="IPR029681">
    <property type="entry name" value="CCDC157"/>
</dbReference>
<dbReference type="PANTHER" id="PTHR43696:SF9">
    <property type="entry name" value="COILED-COIL DOMAIN-CONTAINING PROTEIN 157"/>
    <property type="match status" value="1"/>
</dbReference>
<name>A0A8S9YUK6_9TREM</name>
<organism evidence="2 3">
    <name type="scientific">Paragonimus skrjabini miyazakii</name>
    <dbReference type="NCBI Taxonomy" id="59628"/>
    <lineage>
        <taxon>Eukaryota</taxon>
        <taxon>Metazoa</taxon>
        <taxon>Spiralia</taxon>
        <taxon>Lophotrochozoa</taxon>
        <taxon>Platyhelminthes</taxon>
        <taxon>Trematoda</taxon>
        <taxon>Digenea</taxon>
        <taxon>Plagiorchiida</taxon>
        <taxon>Troglotremata</taxon>
        <taxon>Troglotrematidae</taxon>
        <taxon>Paragonimus</taxon>
    </lineage>
</organism>
<feature type="coiled-coil region" evidence="1">
    <location>
        <begin position="506"/>
        <end position="540"/>
    </location>
</feature>
<feature type="coiled-coil region" evidence="1">
    <location>
        <begin position="429"/>
        <end position="481"/>
    </location>
</feature>
<dbReference type="AlphaFoldDB" id="A0A8S9YUK6"/>
<protein>
    <submittedName>
        <fullName evidence="2">Uncharacterized protein</fullName>
    </submittedName>
</protein>
<evidence type="ECO:0000256" key="1">
    <source>
        <dbReference type="SAM" id="Coils"/>
    </source>
</evidence>